<evidence type="ECO:0000259" key="4">
    <source>
        <dbReference type="Pfam" id="PF01420"/>
    </source>
</evidence>
<evidence type="ECO:0000256" key="3">
    <source>
        <dbReference type="ARBA" id="ARBA00023125"/>
    </source>
</evidence>
<dbReference type="RefSeq" id="WP_281108640.1">
    <property type="nucleotide sequence ID" value="NZ_JAOPMD010000007.1"/>
</dbReference>
<dbReference type="SUPFAM" id="SSF116734">
    <property type="entry name" value="DNA methylase specificity domain"/>
    <property type="match status" value="2"/>
</dbReference>
<dbReference type="CDD" id="cd17262">
    <property type="entry name" value="RMtype1_S_Aco12261I-TRD2-CR2"/>
    <property type="match status" value="1"/>
</dbReference>
<proteinExistence type="inferred from homology"/>
<dbReference type="InterPro" id="IPR044946">
    <property type="entry name" value="Restrct_endonuc_typeI_TRD_sf"/>
</dbReference>
<dbReference type="GO" id="GO:0004519">
    <property type="term" value="F:endonuclease activity"/>
    <property type="evidence" value="ECO:0007669"/>
    <property type="project" value="UniProtKB-KW"/>
</dbReference>
<reference evidence="5" key="2">
    <citation type="submission" date="2023-04" db="EMBL/GenBank/DDBJ databases">
        <authorList>
            <person name="Orihara K."/>
        </authorList>
    </citation>
    <scope>NUCLEOTIDE SEQUENCE</scope>
    <source>
        <strain evidence="5">YIT 13057</strain>
    </source>
</reference>
<dbReference type="EMBL" id="JAOPMD010000007">
    <property type="protein sequence ID" value="MDH7899430.1"/>
    <property type="molecule type" value="Genomic_DNA"/>
</dbReference>
<dbReference type="GO" id="GO:0009307">
    <property type="term" value="P:DNA restriction-modification system"/>
    <property type="evidence" value="ECO:0007669"/>
    <property type="project" value="UniProtKB-KW"/>
</dbReference>
<comment type="caution">
    <text evidence="5">The sequence shown here is derived from an EMBL/GenBank/DDBJ whole genome shotgun (WGS) entry which is preliminary data.</text>
</comment>
<dbReference type="PANTHER" id="PTHR30408:SF13">
    <property type="entry name" value="TYPE I RESTRICTION ENZYME HINDI SPECIFICITY SUBUNIT"/>
    <property type="match status" value="1"/>
</dbReference>
<evidence type="ECO:0000313" key="6">
    <source>
        <dbReference type="Proteomes" id="UP001157379"/>
    </source>
</evidence>
<dbReference type="PANTHER" id="PTHR30408">
    <property type="entry name" value="TYPE-1 RESTRICTION ENZYME ECOKI SPECIFICITY PROTEIN"/>
    <property type="match status" value="1"/>
</dbReference>
<dbReference type="InterPro" id="IPR000055">
    <property type="entry name" value="Restrct_endonuc_typeI_TRD"/>
</dbReference>
<reference evidence="5" key="1">
    <citation type="journal article" date="2023" name="Gut Microbes">
        <title>Characterization of Bifidobacterium kashiwanohense that utilizes both milk- and plant-derived oligosaccharides.</title>
        <authorList>
            <person name="Orihara K."/>
            <person name="Yahagi K."/>
            <person name="Saito Y."/>
            <person name="Watanabe Y."/>
            <person name="Sasai T."/>
            <person name="Hara T."/>
            <person name="Tsukuda N."/>
            <person name="Oki K."/>
            <person name="Fujimoto J."/>
            <person name="Matsuki T."/>
        </authorList>
    </citation>
    <scope>NUCLEOTIDE SEQUENCE</scope>
    <source>
        <strain evidence="5">YIT 13057</strain>
    </source>
</reference>
<accession>A0AAJ1P9I6</accession>
<dbReference type="GO" id="GO:0003677">
    <property type="term" value="F:DNA binding"/>
    <property type="evidence" value="ECO:0007669"/>
    <property type="project" value="UniProtKB-KW"/>
</dbReference>
<dbReference type="Pfam" id="PF01420">
    <property type="entry name" value="Methylase_S"/>
    <property type="match status" value="1"/>
</dbReference>
<keyword evidence="5" id="KW-0378">Hydrolase</keyword>
<organism evidence="5 6">
    <name type="scientific">Bifidobacterium catenulatum subsp. kashiwanohense</name>
    <dbReference type="NCBI Taxonomy" id="630129"/>
    <lineage>
        <taxon>Bacteria</taxon>
        <taxon>Bacillati</taxon>
        <taxon>Actinomycetota</taxon>
        <taxon>Actinomycetes</taxon>
        <taxon>Bifidobacteriales</taxon>
        <taxon>Bifidobacteriaceae</taxon>
        <taxon>Bifidobacterium</taxon>
    </lineage>
</organism>
<keyword evidence="3" id="KW-0238">DNA-binding</keyword>
<comment type="similarity">
    <text evidence="1">Belongs to the type-I restriction system S methylase family.</text>
</comment>
<evidence type="ECO:0000313" key="5">
    <source>
        <dbReference type="EMBL" id="MDH7899430.1"/>
    </source>
</evidence>
<keyword evidence="5" id="KW-0540">Nuclease</keyword>
<evidence type="ECO:0000256" key="2">
    <source>
        <dbReference type="ARBA" id="ARBA00022747"/>
    </source>
</evidence>
<dbReference type="InterPro" id="IPR052021">
    <property type="entry name" value="Type-I_RS_S_subunit"/>
</dbReference>
<dbReference type="Gene3D" id="3.90.220.20">
    <property type="entry name" value="DNA methylase specificity domains"/>
    <property type="match status" value="2"/>
</dbReference>
<name>A0AAJ1P9I6_9BIFI</name>
<dbReference type="AlphaFoldDB" id="A0AAJ1P9I6"/>
<dbReference type="CDD" id="cd17260">
    <property type="entry name" value="RMtype1_S_EcoEI-TRD1-CR1_like"/>
    <property type="match status" value="1"/>
</dbReference>
<gene>
    <name evidence="5" type="ORF">OB936_04275</name>
</gene>
<keyword evidence="2" id="KW-0680">Restriction system</keyword>
<sequence>MACEQLTRLGDVIELEDVKREPISSRDRKDRKGSYPYYGAQGIVDYLDDYTYEGDYLLVAEDGENLRSRKNPIANAASGKFRVNNHAHVIAESEKCNLVFLRHLLNMTDISAYVTGSTQPKLSQSNLCAMKLPLPSMAEQNAIANVLSLFDRKIELNNQLNDYLEQLCQSLFDRFDNDENNLFVKVSDIADVNPRRTLKKGEEALCVEMADLSTTGAFPTDWRTKAYNGGVKFVNGDTILARITPCLENGKAGYINFLEQDEVAFGSTEYIVLTSKGELPSEFFYFLARNEDFISYATAHMNGSSGRQRVSGADVGNYEVRMPSEKQVSEFKEIAGKAMRVISASSIESRKLAQSRDALLPKLMSGEIDVSEVDLTQPTNNHLSGCGSFCSVCCPSGLASEFHEWFREHFFFGDGHLCKADLG</sequence>
<dbReference type="EC" id="3.1.21.-" evidence="5"/>
<protein>
    <submittedName>
        <fullName evidence="5">Restriction endonuclease subunit S</fullName>
        <ecNumber evidence="5">3.1.21.-</ecNumber>
    </submittedName>
</protein>
<evidence type="ECO:0000256" key="1">
    <source>
        <dbReference type="ARBA" id="ARBA00010923"/>
    </source>
</evidence>
<feature type="domain" description="Type I restriction modification DNA specificity" evidence="4">
    <location>
        <begin position="8"/>
        <end position="166"/>
    </location>
</feature>
<dbReference type="Proteomes" id="UP001157379">
    <property type="component" value="Unassembled WGS sequence"/>
</dbReference>
<keyword evidence="5" id="KW-0255">Endonuclease</keyword>
<dbReference type="GO" id="GO:0016787">
    <property type="term" value="F:hydrolase activity"/>
    <property type="evidence" value="ECO:0007669"/>
    <property type="project" value="UniProtKB-KW"/>
</dbReference>